<proteinExistence type="predicted"/>
<dbReference type="GO" id="GO:0034194">
    <property type="term" value="P:D-galactonate catabolic process"/>
    <property type="evidence" value="ECO:0007669"/>
    <property type="project" value="InterPro"/>
</dbReference>
<dbReference type="CDD" id="cd24012">
    <property type="entry name" value="ASKHA_NBD_KDGal-kinase"/>
    <property type="match status" value="1"/>
</dbReference>
<gene>
    <name evidence="1" type="ORF">A3843_17140</name>
</gene>
<dbReference type="EMBL" id="LVVZ01000041">
    <property type="protein sequence ID" value="OKL42408.1"/>
    <property type="molecule type" value="Genomic_DNA"/>
</dbReference>
<dbReference type="GO" id="GO:0008671">
    <property type="term" value="F:2-dehydro-3-deoxygalactonokinase activity"/>
    <property type="evidence" value="ECO:0007669"/>
    <property type="project" value="InterPro"/>
</dbReference>
<dbReference type="Pfam" id="PF05035">
    <property type="entry name" value="DGOK"/>
    <property type="match status" value="1"/>
</dbReference>
<dbReference type="RefSeq" id="WP_051269424.1">
    <property type="nucleotide sequence ID" value="NZ_LVVZ01000041.1"/>
</dbReference>
<dbReference type="InterPro" id="IPR007729">
    <property type="entry name" value="DGOK"/>
</dbReference>
<evidence type="ECO:0000313" key="2">
    <source>
        <dbReference type="Proteomes" id="UP000185783"/>
    </source>
</evidence>
<dbReference type="Gene3D" id="3.30.420.300">
    <property type="entry name" value="2-keto-3-deoxy-galactonokinase, substrate binding domain"/>
    <property type="match status" value="1"/>
</dbReference>
<sequence length="322" mass="34731">MSETHLKLAASQRDWIAVDWGTSSLRAWYVQNDGFVQTNARSTQGAGSLTSSEFERVLLDLVGPWLKVDNTPLPAVICGMAGSRQGWVEAPYVPLPASFSELAQNVVRAPMRDTRLAPVIVPGVCQNNAAGPDVIRGEETLLLGLLSEAGTQRRTFCLPGTHSKWVHTENHRMLHSRTFLTGELFALVSQKSILRHSLEGSGDMDLDAFRRGVTDIKTGSASFLGSLFSIRASHLLNGTDPHTAYAYLSGLIIGTELKELQESGQLKPGDVVDIIANSALTRGYSSALTVFGATACVHDGDMAALKGLSKIRKDLTDDLVSN</sequence>
<accession>A0A1U7JCH9</accession>
<organism evidence="1 2">
    <name type="scientific">Pseudovibrio exalbescens</name>
    <dbReference type="NCBI Taxonomy" id="197461"/>
    <lineage>
        <taxon>Bacteria</taxon>
        <taxon>Pseudomonadati</taxon>
        <taxon>Pseudomonadota</taxon>
        <taxon>Alphaproteobacteria</taxon>
        <taxon>Hyphomicrobiales</taxon>
        <taxon>Stappiaceae</taxon>
        <taxon>Pseudovibrio</taxon>
    </lineage>
</organism>
<name>A0A1U7JCH9_9HYPH</name>
<dbReference type="Proteomes" id="UP000185783">
    <property type="component" value="Unassembled WGS sequence"/>
</dbReference>
<evidence type="ECO:0008006" key="3">
    <source>
        <dbReference type="Google" id="ProtNLM"/>
    </source>
</evidence>
<dbReference type="STRING" id="197461.A3843_17140"/>
<comment type="caution">
    <text evidence="1">The sequence shown here is derived from an EMBL/GenBank/DDBJ whole genome shotgun (WGS) entry which is preliminary data.</text>
</comment>
<keyword evidence="2" id="KW-1185">Reference proteome</keyword>
<evidence type="ECO:0000313" key="1">
    <source>
        <dbReference type="EMBL" id="OKL42408.1"/>
    </source>
</evidence>
<reference evidence="1 2" key="1">
    <citation type="submission" date="2016-03" db="EMBL/GenBank/DDBJ databases">
        <title>Genome sequence of Nesiotobacter sp. nov., a moderately halophilic alphaproteobacterium isolated from the Yellow Sea, China.</title>
        <authorList>
            <person name="Zhang G."/>
            <person name="Zhang R."/>
        </authorList>
    </citation>
    <scope>NUCLEOTIDE SEQUENCE [LARGE SCALE GENOMIC DNA]</scope>
    <source>
        <strain evidence="1 2">WB1-6</strain>
    </source>
</reference>
<protein>
    <recommendedName>
        <fullName evidence="3">2-dehydro-3-deoxygalactonokinase</fullName>
    </recommendedName>
</protein>
<dbReference type="InterPro" id="IPR042258">
    <property type="entry name" value="DGOK_N"/>
</dbReference>
<dbReference type="AlphaFoldDB" id="A0A1U7JCH9"/>
<dbReference type="Gene3D" id="3.30.420.310">
    <property type="entry name" value="2-keto-3-deoxy-galactonokinase, C-terminal domain"/>
    <property type="match status" value="1"/>
</dbReference>
<dbReference type="InterPro" id="IPR042257">
    <property type="entry name" value="DGOK_C"/>
</dbReference>